<dbReference type="GO" id="GO:0098552">
    <property type="term" value="C:side of membrane"/>
    <property type="evidence" value="ECO:0007669"/>
    <property type="project" value="UniProtKB-KW"/>
</dbReference>
<dbReference type="EMBL" id="JAWDJX010000015">
    <property type="protein sequence ID" value="KAK3053695.1"/>
    <property type="molecule type" value="Genomic_DNA"/>
</dbReference>
<reference evidence="6" key="1">
    <citation type="submission" date="2023-04" db="EMBL/GenBank/DDBJ databases">
        <title>Black Yeasts Isolated from many extreme environments.</title>
        <authorList>
            <person name="Coleine C."/>
            <person name="Stajich J.E."/>
            <person name="Selbmann L."/>
        </authorList>
    </citation>
    <scope>NUCLEOTIDE SEQUENCE</scope>
    <source>
        <strain evidence="6">CCFEE 5312</strain>
    </source>
</reference>
<dbReference type="GO" id="GO:0005886">
    <property type="term" value="C:plasma membrane"/>
    <property type="evidence" value="ECO:0007669"/>
    <property type="project" value="UniProtKB-SubCell"/>
</dbReference>
<evidence type="ECO:0000256" key="2">
    <source>
        <dbReference type="ARBA" id="ARBA00007528"/>
    </source>
</evidence>
<dbReference type="Proteomes" id="UP001271007">
    <property type="component" value="Unassembled WGS sequence"/>
</dbReference>
<dbReference type="InterPro" id="IPR017853">
    <property type="entry name" value="GH"/>
</dbReference>
<keyword evidence="5" id="KW-0336">GPI-anchor</keyword>
<keyword evidence="5" id="KW-0472">Membrane</keyword>
<evidence type="ECO:0000256" key="5">
    <source>
        <dbReference type="RuleBase" id="RU361209"/>
    </source>
</evidence>
<dbReference type="Gene3D" id="3.20.20.80">
    <property type="entry name" value="Glycosidases"/>
    <property type="match status" value="1"/>
</dbReference>
<dbReference type="GO" id="GO:0071970">
    <property type="term" value="P:fungal-type cell wall (1-&gt;3)-beta-D-glucan biosynthetic process"/>
    <property type="evidence" value="ECO:0007669"/>
    <property type="project" value="TreeGrafter"/>
</dbReference>
<comment type="subcellular location">
    <subcellularLocation>
        <location evidence="1 5">Cell membrane</location>
        <topology evidence="1 5">Lipid-anchor</topology>
        <topology evidence="1 5">GPI-anchor</topology>
    </subcellularLocation>
</comment>
<dbReference type="GO" id="GO:0031505">
    <property type="term" value="P:fungal-type cell wall organization"/>
    <property type="evidence" value="ECO:0007669"/>
    <property type="project" value="TreeGrafter"/>
</dbReference>
<evidence type="ECO:0000256" key="3">
    <source>
        <dbReference type="ARBA" id="ARBA00022729"/>
    </source>
</evidence>
<proteinExistence type="inferred from homology"/>
<name>A0AAJ0G9S4_9PEZI</name>
<protein>
    <recommendedName>
        <fullName evidence="5">1,3-beta-glucanosyltransferase</fullName>
        <ecNumber evidence="5">2.4.1.-</ecNumber>
    </recommendedName>
</protein>
<comment type="similarity">
    <text evidence="2 5">Belongs to the glycosyl hydrolase 72 family.</text>
</comment>
<organism evidence="6 7">
    <name type="scientific">Extremus antarcticus</name>
    <dbReference type="NCBI Taxonomy" id="702011"/>
    <lineage>
        <taxon>Eukaryota</taxon>
        <taxon>Fungi</taxon>
        <taxon>Dikarya</taxon>
        <taxon>Ascomycota</taxon>
        <taxon>Pezizomycotina</taxon>
        <taxon>Dothideomycetes</taxon>
        <taxon>Dothideomycetidae</taxon>
        <taxon>Mycosphaerellales</taxon>
        <taxon>Extremaceae</taxon>
        <taxon>Extremus</taxon>
    </lineage>
</organism>
<evidence type="ECO:0000256" key="4">
    <source>
        <dbReference type="ARBA" id="ARBA00023180"/>
    </source>
</evidence>
<evidence type="ECO:0000256" key="1">
    <source>
        <dbReference type="ARBA" id="ARBA00004609"/>
    </source>
</evidence>
<gene>
    <name evidence="6" type="primary">GAS4</name>
    <name evidence="6" type="ORF">LTR09_005439</name>
</gene>
<evidence type="ECO:0000313" key="7">
    <source>
        <dbReference type="Proteomes" id="UP001271007"/>
    </source>
</evidence>
<keyword evidence="7" id="KW-1185">Reference proteome</keyword>
<dbReference type="GO" id="GO:0042124">
    <property type="term" value="F:1,3-beta-glucanosyltransferase activity"/>
    <property type="evidence" value="ECO:0007669"/>
    <property type="project" value="TreeGrafter"/>
</dbReference>
<evidence type="ECO:0000313" key="6">
    <source>
        <dbReference type="EMBL" id="KAK3053695.1"/>
    </source>
</evidence>
<dbReference type="InterPro" id="IPR004886">
    <property type="entry name" value="Glucanosyltransferase"/>
</dbReference>
<dbReference type="SUPFAM" id="SSF51445">
    <property type="entry name" value="(Trans)glycosidases"/>
    <property type="match status" value="1"/>
</dbReference>
<dbReference type="AlphaFoldDB" id="A0AAJ0G9S4"/>
<comment type="function">
    <text evidence="5">Splits internally a 1,3-beta-glucan molecule and transfers the newly generated reducing end (the donor) to the non-reducing end of another 1,3-beta-glucan molecule (the acceptor) forming a 1,3-beta linkage, resulting in the elongation of 1,3-beta-glucan chains in the cell wall.</text>
</comment>
<keyword evidence="5" id="KW-0808">Transferase</keyword>
<keyword evidence="5" id="KW-0449">Lipoprotein</keyword>
<dbReference type="PANTHER" id="PTHR31468">
    <property type="entry name" value="1,3-BETA-GLUCANOSYLTRANSFERASE GAS1"/>
    <property type="match status" value="1"/>
</dbReference>
<sequence>MYVRHAPVPEYTTDDVKLFPLLGALAATTAALNTIEVNRQEFVDSKTGDRFMLLGVDYQPGGQDAYGTGVGDPLSNPKACLRDAALMQDMGVNTIRCYNVDPTLNHDACVSIFNTVGIYMVVDVNSPLAGQSIDRSDPSSSYNSDYLTHIFSVVEAFKNYPNVLGFFAGNEIINDVATAQDNPQYIRAVTRDLKNYIKNHAGRTIPVGYSAADVRDVLVDTWAYLQCQIGSGEDVSRSDFFGLNSYSWCGDASNFQISGYDVLAATFANTTIPVFLSEYGCNDPQPRYFDEVPALYGPRMTTLSGGLIYEWSQEPSDYGLITINSNGSAQLLDDFNTLRDKYDTLDINLIRRENSTATSLQPPQCDSDLISTDGFSTTFDIPQPPDGSDDLINNGIRNPPSGSIVPVKATAVQLPVYQTNGAQLKNLQIRHGATAANFPGAVDGFATASGTEAAPSGTGAATSKSTGAAAAPTAVVYGNAFAAVALGAVAFAL</sequence>
<dbReference type="PANTHER" id="PTHR31468:SF4">
    <property type="entry name" value="1,3-BETA-GLUCANOSYLTRANSFERASE GAS3-RELATED"/>
    <property type="match status" value="1"/>
</dbReference>
<dbReference type="EC" id="2.4.1.-" evidence="5"/>
<accession>A0AAJ0G9S4</accession>
<dbReference type="Pfam" id="PF03198">
    <property type="entry name" value="Glyco_hydro_72"/>
    <property type="match status" value="1"/>
</dbReference>
<keyword evidence="4" id="KW-0325">Glycoprotein</keyword>
<keyword evidence="3" id="KW-0732">Signal</keyword>
<comment type="caution">
    <text evidence="6">The sequence shown here is derived from an EMBL/GenBank/DDBJ whole genome shotgun (WGS) entry which is preliminary data.</text>
</comment>